<dbReference type="SUPFAM" id="SSF102705">
    <property type="entry name" value="NIF3 (NGG1p interacting factor 3)-like"/>
    <property type="match status" value="1"/>
</dbReference>
<keyword evidence="5" id="KW-1185">Reference proteome</keyword>
<dbReference type="GO" id="GO:0005739">
    <property type="term" value="C:mitochondrion"/>
    <property type="evidence" value="ECO:0007669"/>
    <property type="project" value="TreeGrafter"/>
</dbReference>
<protein>
    <recommendedName>
        <fullName evidence="2">NIF3-like protein 1</fullName>
    </recommendedName>
</protein>
<dbReference type="GO" id="GO:0046872">
    <property type="term" value="F:metal ion binding"/>
    <property type="evidence" value="ECO:0007669"/>
    <property type="project" value="UniProtKB-KW"/>
</dbReference>
<dbReference type="FunFam" id="3.40.1390.30:FF:000001">
    <property type="entry name" value="GTP cyclohydrolase 1 type 2"/>
    <property type="match status" value="1"/>
</dbReference>
<feature type="non-terminal residue" evidence="4">
    <location>
        <position position="262"/>
    </location>
</feature>
<feature type="binding site" evidence="3">
    <location>
        <position position="93"/>
    </location>
    <ligand>
        <name>a divalent metal cation</name>
        <dbReference type="ChEBI" id="CHEBI:60240"/>
        <label>1</label>
    </ligand>
</feature>
<dbReference type="PANTHER" id="PTHR13799:SF13">
    <property type="entry name" value="NIF3-LIKE PROTEIN 1"/>
    <property type="match status" value="1"/>
</dbReference>
<sequence length="262" mass="28367">MLIKNLFLPISAFTRSNFVAAGVSKMGMPTQEIVKSLLAYAPLSLAESWDNVGLLVDPMSDSNVSTILLTNDLTEDVVDEAVNAKAGLIVSYHPNIFRGLKSVSASTWKERIVVKCIKNEIAVFSPHTSWDCVEGGVNDWLASAFSFKGIRPINISVENPHQGAGRLLNLEVPLTVQEIVDKVKEKIGIKHLRLALARHKGADTLVSSVALCAGSGSSVLKGVEADLYLTGEMLHHDILDATQNGIHVILCNHSDSERGFLK</sequence>
<dbReference type="GO" id="GO:0016787">
    <property type="term" value="F:hydrolase activity"/>
    <property type="evidence" value="ECO:0007669"/>
    <property type="project" value="UniProtKB-KW"/>
</dbReference>
<reference evidence="4 5" key="1">
    <citation type="submission" date="2017-03" db="EMBL/GenBank/DDBJ databases">
        <title>Genome of the blue death feigning beetle - Asbolus verrucosus.</title>
        <authorList>
            <person name="Rider S.D."/>
        </authorList>
    </citation>
    <scope>NUCLEOTIDE SEQUENCE [LARGE SCALE GENOMIC DNA]</scope>
    <source>
        <strain evidence="4">Butters</strain>
        <tissue evidence="4">Head and leg muscle</tissue>
    </source>
</reference>
<dbReference type="STRING" id="1661398.A0A482W947"/>
<dbReference type="Proteomes" id="UP000292052">
    <property type="component" value="Unassembled WGS sequence"/>
</dbReference>
<dbReference type="Gene3D" id="3.40.1390.30">
    <property type="entry name" value="NIF3 (NGG1p interacting factor 3)-like"/>
    <property type="match status" value="1"/>
</dbReference>
<dbReference type="OrthoDB" id="3345469at2759"/>
<comment type="caution">
    <text evidence="4">The sequence shown here is derived from an EMBL/GenBank/DDBJ whole genome shotgun (WGS) entry which is preliminary data.</text>
</comment>
<evidence type="ECO:0000256" key="1">
    <source>
        <dbReference type="ARBA" id="ARBA00006964"/>
    </source>
</evidence>
<dbReference type="InterPro" id="IPR036069">
    <property type="entry name" value="DUF34/NIF3_sf"/>
</dbReference>
<dbReference type="Pfam" id="PF01784">
    <property type="entry name" value="DUF34_NIF3"/>
    <property type="match status" value="1"/>
</dbReference>
<dbReference type="PANTHER" id="PTHR13799">
    <property type="entry name" value="NGG1 INTERACTING FACTOR 3"/>
    <property type="match status" value="1"/>
</dbReference>
<evidence type="ECO:0000313" key="4">
    <source>
        <dbReference type="EMBL" id="RZC41700.1"/>
    </source>
</evidence>
<evidence type="ECO:0000256" key="3">
    <source>
        <dbReference type="PIRSR" id="PIRSR602678-1"/>
    </source>
</evidence>
<feature type="binding site" evidence="3">
    <location>
        <position position="257"/>
    </location>
    <ligand>
        <name>a divalent metal cation</name>
        <dbReference type="ChEBI" id="CHEBI:60240"/>
        <label>1</label>
    </ligand>
</feature>
<organism evidence="4 5">
    <name type="scientific">Asbolus verrucosus</name>
    <name type="common">Desert ironclad beetle</name>
    <dbReference type="NCBI Taxonomy" id="1661398"/>
    <lineage>
        <taxon>Eukaryota</taxon>
        <taxon>Metazoa</taxon>
        <taxon>Ecdysozoa</taxon>
        <taxon>Arthropoda</taxon>
        <taxon>Hexapoda</taxon>
        <taxon>Insecta</taxon>
        <taxon>Pterygota</taxon>
        <taxon>Neoptera</taxon>
        <taxon>Endopterygota</taxon>
        <taxon>Coleoptera</taxon>
        <taxon>Polyphaga</taxon>
        <taxon>Cucujiformia</taxon>
        <taxon>Tenebrionidae</taxon>
        <taxon>Pimeliinae</taxon>
        <taxon>Asbolus</taxon>
    </lineage>
</organism>
<dbReference type="NCBIfam" id="TIGR00486">
    <property type="entry name" value="YbgI_SA1388"/>
    <property type="match status" value="1"/>
</dbReference>
<evidence type="ECO:0000313" key="5">
    <source>
        <dbReference type="Proteomes" id="UP000292052"/>
    </source>
</evidence>
<name>A0A482W947_ASBVE</name>
<feature type="binding site" evidence="3">
    <location>
        <position position="253"/>
    </location>
    <ligand>
        <name>a divalent metal cation</name>
        <dbReference type="ChEBI" id="CHEBI:60240"/>
        <label>1</label>
    </ligand>
</feature>
<accession>A0A482W947</accession>
<keyword evidence="3" id="KW-0479">Metal-binding</keyword>
<keyword evidence="4" id="KW-0378">Hydrolase</keyword>
<comment type="similarity">
    <text evidence="1">Belongs to the GTP cyclohydrolase I type 2/NIF3 family.</text>
</comment>
<gene>
    <name evidence="4" type="ORF">BDFB_003111</name>
</gene>
<feature type="binding site" evidence="3">
    <location>
        <position position="131"/>
    </location>
    <ligand>
        <name>a divalent metal cation</name>
        <dbReference type="ChEBI" id="CHEBI:60240"/>
        <label>1</label>
    </ligand>
</feature>
<proteinExistence type="inferred from homology"/>
<dbReference type="InterPro" id="IPR002678">
    <property type="entry name" value="DUF34/NIF3"/>
</dbReference>
<dbReference type="EMBL" id="QDEB01014881">
    <property type="protein sequence ID" value="RZC41700.1"/>
    <property type="molecule type" value="Genomic_DNA"/>
</dbReference>
<dbReference type="AlphaFoldDB" id="A0A482W947"/>
<evidence type="ECO:0000256" key="2">
    <source>
        <dbReference type="ARBA" id="ARBA00019069"/>
    </source>
</evidence>